<dbReference type="InterPro" id="IPR042177">
    <property type="entry name" value="Cell/Rod_1"/>
</dbReference>
<keyword evidence="3 5" id="KW-0133">Cell shape</keyword>
<dbReference type="NCBIfam" id="TIGR00219">
    <property type="entry name" value="mreC"/>
    <property type="match status" value="1"/>
</dbReference>
<evidence type="ECO:0000256" key="6">
    <source>
        <dbReference type="SAM" id="Phobius"/>
    </source>
</evidence>
<organism evidence="8 9">
    <name type="scientific">Halonatronomonas betaini</name>
    <dbReference type="NCBI Taxonomy" id="2778430"/>
    <lineage>
        <taxon>Bacteria</taxon>
        <taxon>Bacillati</taxon>
        <taxon>Bacillota</taxon>
        <taxon>Clostridia</taxon>
        <taxon>Halanaerobiales</taxon>
        <taxon>Halarsenatibacteraceae</taxon>
        <taxon>Halonatronomonas</taxon>
    </lineage>
</organism>
<dbReference type="PANTHER" id="PTHR34138">
    <property type="entry name" value="CELL SHAPE-DETERMINING PROTEIN MREC"/>
    <property type="match status" value="1"/>
</dbReference>
<evidence type="ECO:0000259" key="7">
    <source>
        <dbReference type="Pfam" id="PF04085"/>
    </source>
</evidence>
<dbReference type="PANTHER" id="PTHR34138:SF1">
    <property type="entry name" value="CELL SHAPE-DETERMINING PROTEIN MREC"/>
    <property type="match status" value="1"/>
</dbReference>
<evidence type="ECO:0000256" key="3">
    <source>
        <dbReference type="ARBA" id="ARBA00022960"/>
    </source>
</evidence>
<evidence type="ECO:0000313" key="8">
    <source>
        <dbReference type="EMBL" id="MBF8435962.1"/>
    </source>
</evidence>
<evidence type="ECO:0000313" key="9">
    <source>
        <dbReference type="Proteomes" id="UP000621436"/>
    </source>
</evidence>
<accession>A0A931AP88</accession>
<dbReference type="GO" id="GO:0005886">
    <property type="term" value="C:plasma membrane"/>
    <property type="evidence" value="ECO:0007669"/>
    <property type="project" value="TreeGrafter"/>
</dbReference>
<feature type="transmembrane region" description="Helical" evidence="6">
    <location>
        <begin position="12"/>
        <end position="38"/>
    </location>
</feature>
<dbReference type="AlphaFoldDB" id="A0A931AP88"/>
<dbReference type="InterPro" id="IPR042175">
    <property type="entry name" value="Cell/Rod_MreC_2"/>
</dbReference>
<comment type="similarity">
    <text evidence="1 5">Belongs to the MreC family.</text>
</comment>
<comment type="function">
    <text evidence="5">Involved in formation and maintenance of cell shape.</text>
</comment>
<dbReference type="Proteomes" id="UP000621436">
    <property type="component" value="Unassembled WGS sequence"/>
</dbReference>
<dbReference type="InterPro" id="IPR007221">
    <property type="entry name" value="MreC"/>
</dbReference>
<dbReference type="RefSeq" id="WP_270452696.1">
    <property type="nucleotide sequence ID" value="NZ_JADPIE010000001.1"/>
</dbReference>
<protein>
    <recommendedName>
        <fullName evidence="2 5">Cell shape-determining protein MreC</fullName>
    </recommendedName>
    <alternativeName>
        <fullName evidence="4 5">Cell shape protein MreC</fullName>
    </alternativeName>
</protein>
<gene>
    <name evidence="8" type="primary">mreC</name>
    <name evidence="8" type="ORF">I0Q91_02615</name>
</gene>
<evidence type="ECO:0000256" key="2">
    <source>
        <dbReference type="ARBA" id="ARBA00013855"/>
    </source>
</evidence>
<evidence type="ECO:0000256" key="5">
    <source>
        <dbReference type="PIRNR" id="PIRNR038471"/>
    </source>
</evidence>
<dbReference type="Gene3D" id="2.40.10.350">
    <property type="entry name" value="Rod shape-determining protein MreC, domain 2"/>
    <property type="match status" value="1"/>
</dbReference>
<feature type="domain" description="Rod shape-determining protein MreC beta-barrel core" evidence="7">
    <location>
        <begin position="125"/>
        <end position="275"/>
    </location>
</feature>
<name>A0A931AP88_9FIRM</name>
<dbReference type="PIRSF" id="PIRSF038471">
    <property type="entry name" value="MreC"/>
    <property type="match status" value="1"/>
</dbReference>
<dbReference type="GO" id="GO:0008360">
    <property type="term" value="P:regulation of cell shape"/>
    <property type="evidence" value="ECO:0007669"/>
    <property type="project" value="UniProtKB-KW"/>
</dbReference>
<proteinExistence type="inferred from homology"/>
<sequence length="278" mass="31698">MDFFNDFRIKIIIIFLLVLISILAVNIFELDFYIFTWLENGIYNIMSPFFNLLDSTGNYLSGIYQSFFQSRELLEENQRLRQELSEQVIINISLNEVARENQRMREMYNLDSAHIDDLDLLGSRVTGQAPSSWEQRIMINKGSNQGVEERFPVISFNGHLVGKIINTGVNSSQIMMVNDPDFSVGARVLRETSRATGVVRGQPGETGQLIMERIDWDADIEEGDLIITSGISDQYPRGLPIGKVVEVFSDNFGLSKSAYIDYNLGNQDLEELLIILEY</sequence>
<evidence type="ECO:0000256" key="1">
    <source>
        <dbReference type="ARBA" id="ARBA00009369"/>
    </source>
</evidence>
<dbReference type="EMBL" id="JADPIE010000001">
    <property type="protein sequence ID" value="MBF8435962.1"/>
    <property type="molecule type" value="Genomic_DNA"/>
</dbReference>
<comment type="caution">
    <text evidence="8">The sequence shown here is derived from an EMBL/GenBank/DDBJ whole genome shotgun (WGS) entry which is preliminary data.</text>
</comment>
<keyword evidence="6" id="KW-1133">Transmembrane helix</keyword>
<keyword evidence="6" id="KW-0812">Transmembrane</keyword>
<dbReference type="Gene3D" id="2.40.10.340">
    <property type="entry name" value="Rod shape-determining protein MreC, domain 1"/>
    <property type="match status" value="1"/>
</dbReference>
<keyword evidence="9" id="KW-1185">Reference proteome</keyword>
<keyword evidence="6" id="KW-0472">Membrane</keyword>
<dbReference type="Pfam" id="PF04085">
    <property type="entry name" value="MreC"/>
    <property type="match status" value="1"/>
</dbReference>
<dbReference type="InterPro" id="IPR055342">
    <property type="entry name" value="MreC_beta-barrel_core"/>
</dbReference>
<reference evidence="8" key="1">
    <citation type="submission" date="2020-11" db="EMBL/GenBank/DDBJ databases">
        <title>Halonatronomonas betainensis gen. nov., sp. nov. a novel haloalkaliphilic representative of the family Halanaerobiacae capable of betaine degradation.</title>
        <authorList>
            <person name="Boltyanskaya Y."/>
            <person name="Kevbrin V."/>
            <person name="Detkova E."/>
            <person name="Grouzdev D.S."/>
            <person name="Koziaeva V."/>
            <person name="Zhilina T."/>
        </authorList>
    </citation>
    <scope>NUCLEOTIDE SEQUENCE</scope>
    <source>
        <strain evidence="8">Z-7014</strain>
    </source>
</reference>
<evidence type="ECO:0000256" key="4">
    <source>
        <dbReference type="ARBA" id="ARBA00032089"/>
    </source>
</evidence>